<keyword evidence="1" id="KW-0732">Signal</keyword>
<dbReference type="EMBL" id="FXUG01000016">
    <property type="protein sequence ID" value="SMP73381.1"/>
    <property type="molecule type" value="Genomic_DNA"/>
</dbReference>
<accession>A0ABY1QLV0</accession>
<feature type="chain" id="PRO_5047075008" description="NHL repeat containing protein" evidence="1">
    <location>
        <begin position="23"/>
        <end position="1361"/>
    </location>
</feature>
<sequence length="1361" mass="146865">MRKMVCLIAAFHCLAWPLPSPAADSLPLISSDEKVLLSEAFDEAPNGWSLTGAAVKDGELGPKTAVDDNAMTAGYTFNGLNRPDLTKGPVRVYYRVRCSESKGGYNARVGIKVFAAEGNSSYQLLAQDVWPGEGAHLQGRFKKGSLAPVMELHAKAGRPLQDATVTYAVECTVDPDDTAIMSTKLLIYDPRRAEYRSIAELGGKGGATADDERLFKAGEGGFTSIELFNRNRDGAGYFDAVCVTQGGGGAMAAGSPAGSIPITFSLEKPGYVTLVIDDAEGHRVRNLISEKPFEAGTHRVDWDGNSDTGRLETEIPRVYEVVPEIVAPGEYQVRGLVRPEIKLEYEFTVYDRGNPPWQTKSPASGWLGDHEPPQSVLWVDQQEPMIAGQPVQKDGMVLIGSPVVEGGHGLVWTDLTGKKLYGQKWVEGVWTGATYLASDTSSNAVEGVTAYSASAWEGGGYDGEKPELRLSEILAPASKASAPRDVRFGSGMTRPLLKPHAPYSGALSGKQSRSSEDADFRFTFPSNDEVGLSGLAVDDGLLVAALPKLNQLIFVDARARKVLGVAEVPTPGAIVFNKNGQLLMIDTTTATVVRYDVSSVRQAPPGSGTLSLPEPEVVIAEGLEEPQQLAFDKRGQIYVSDWGSCHQVKVFDAVGTLVHTIGRAGEPSVGAYDSNHMNHPSGVTFDSKGRLWVAEFDQRPKRISKWTTEGKLVDAFYGPGRYSGGGTLDPNKRNLYYDGMRFKLDWQKRRGTPDAVTFREELDAMKLPMGSHQRPPAPERPIHIQGRTYFTNAYTTTPTGGPKITAVWRLEDGKAVPAAFIGQVYPWTIKNPDKVKAAWSLFDDTFKSRLPSGSGFEQDKLTAYWFDANGDGQVQPDETTMRLSGEKSTTVGDGLGLTTGQGTHYAVKSFTGVGVPVYDFDHPETLVKRTRVPNTSGGGQVFAAKDGWTILTVPPEPFDKQASLSGAQHGVPMWSYPSLWPGLHPSHHAPLPQYPGQLIGTTRMLGPSFTPKGEAGEMWAQNSDKSNVYLMTTDGLFVATLFSDSRTGDWTFEEDRSGIDVSNASTGQESFYPTVTQTDDGETFLVVGARSGASIVQVKGLEDIRRLPPQTLEVTASQLKGVLAASGSTDDRAAGRLVVKRVKDRDVQIDGQLIDWANNQWVKIDERASASLAITSDKLVIAYRTDAPKLTTNNAENLAQLFTGGGGLDLMLATNPGADPNRSQPVAGDLRLLVAEVSGRVTAVLYRPVVDRPMPGDQPITFRSPVGNLRFEAYREVSSDVTLASDGKGNFEVAVPLATLGIEHGIAGNTLGDLGVIRGNGFKTQERSYWSNTAAAITSDVPSEAQLLPAHWGQVLFPTEP</sequence>
<dbReference type="PANTHER" id="PTHR24104">
    <property type="entry name" value="E3 UBIQUITIN-PROTEIN LIGASE NHLRC1-RELATED"/>
    <property type="match status" value="1"/>
</dbReference>
<dbReference type="SUPFAM" id="SSF63829">
    <property type="entry name" value="Calcium-dependent phosphotriesterase"/>
    <property type="match status" value="1"/>
</dbReference>
<protein>
    <recommendedName>
        <fullName evidence="4">NHL repeat containing protein</fullName>
    </recommendedName>
</protein>
<dbReference type="RefSeq" id="WP_283434752.1">
    <property type="nucleotide sequence ID" value="NZ_FXUG01000016.1"/>
</dbReference>
<name>A0ABY1QLV0_9BACT</name>
<evidence type="ECO:0008006" key="4">
    <source>
        <dbReference type="Google" id="ProtNLM"/>
    </source>
</evidence>
<reference evidence="2 3" key="1">
    <citation type="submission" date="2017-05" db="EMBL/GenBank/DDBJ databases">
        <authorList>
            <person name="Varghese N."/>
            <person name="Submissions S."/>
        </authorList>
    </citation>
    <scope>NUCLEOTIDE SEQUENCE [LARGE SCALE GENOMIC DNA]</scope>
    <source>
        <strain evidence="2 3">DSM 25457</strain>
    </source>
</reference>
<evidence type="ECO:0000256" key="1">
    <source>
        <dbReference type="SAM" id="SignalP"/>
    </source>
</evidence>
<dbReference type="InterPro" id="IPR011042">
    <property type="entry name" value="6-blade_b-propeller_TolB-like"/>
</dbReference>
<dbReference type="InterPro" id="IPR050952">
    <property type="entry name" value="TRIM-NHL_E3_ligases"/>
</dbReference>
<dbReference type="Gene3D" id="2.120.10.30">
    <property type="entry name" value="TolB, C-terminal domain"/>
    <property type="match status" value="1"/>
</dbReference>
<evidence type="ECO:0000313" key="2">
    <source>
        <dbReference type="EMBL" id="SMP73381.1"/>
    </source>
</evidence>
<dbReference type="PANTHER" id="PTHR24104:SF25">
    <property type="entry name" value="PROTEIN LIN-41"/>
    <property type="match status" value="1"/>
</dbReference>
<evidence type="ECO:0000313" key="3">
    <source>
        <dbReference type="Proteomes" id="UP001158067"/>
    </source>
</evidence>
<comment type="caution">
    <text evidence="2">The sequence shown here is derived from an EMBL/GenBank/DDBJ whole genome shotgun (WGS) entry which is preliminary data.</text>
</comment>
<keyword evidence="3" id="KW-1185">Reference proteome</keyword>
<dbReference type="Proteomes" id="UP001158067">
    <property type="component" value="Unassembled WGS sequence"/>
</dbReference>
<feature type="signal peptide" evidence="1">
    <location>
        <begin position="1"/>
        <end position="22"/>
    </location>
</feature>
<proteinExistence type="predicted"/>
<organism evidence="2 3">
    <name type="scientific">Neorhodopirellula lusitana</name>
    <dbReference type="NCBI Taxonomy" id="445327"/>
    <lineage>
        <taxon>Bacteria</taxon>
        <taxon>Pseudomonadati</taxon>
        <taxon>Planctomycetota</taxon>
        <taxon>Planctomycetia</taxon>
        <taxon>Pirellulales</taxon>
        <taxon>Pirellulaceae</taxon>
        <taxon>Neorhodopirellula</taxon>
    </lineage>
</organism>
<dbReference type="Gene3D" id="2.60.40.4070">
    <property type="match status" value="1"/>
</dbReference>
<gene>
    <name evidence="2" type="ORF">SAMN06265222_116108</name>
</gene>